<reference evidence="2" key="1">
    <citation type="journal article" date="2020" name="Sci. Rep.">
        <title>Chromosome-scale genome assembly for the duckweed Spirodela intermedia, integrating cytogenetic maps, PacBio and Oxford Nanopore libraries.</title>
        <authorList>
            <person name="Hoang P.T.N."/>
            <person name="Fiebig A."/>
            <person name="Novak P."/>
            <person name="Macas J."/>
            <person name="Cao H.X."/>
            <person name="Stepanenko A."/>
            <person name="Chen G."/>
            <person name="Borisjuk N."/>
            <person name="Scholz U."/>
            <person name="Schubert I."/>
        </authorList>
    </citation>
    <scope>NUCLEOTIDE SEQUENCE [LARGE SCALE GENOMIC DNA]</scope>
</reference>
<dbReference type="EMBL" id="CACRZD030000417">
    <property type="protein sequence ID" value="CAA6675892.1"/>
    <property type="molecule type" value="Genomic_DNA"/>
</dbReference>
<organism evidence="1 2">
    <name type="scientific">Spirodela intermedia</name>
    <name type="common">Intermediate duckweed</name>
    <dbReference type="NCBI Taxonomy" id="51605"/>
    <lineage>
        <taxon>Eukaryota</taxon>
        <taxon>Viridiplantae</taxon>
        <taxon>Streptophyta</taxon>
        <taxon>Embryophyta</taxon>
        <taxon>Tracheophyta</taxon>
        <taxon>Spermatophyta</taxon>
        <taxon>Magnoliopsida</taxon>
        <taxon>Liliopsida</taxon>
        <taxon>Araceae</taxon>
        <taxon>Lemnoideae</taxon>
        <taxon>Spirodela</taxon>
    </lineage>
</organism>
<accession>A0ABN7EDA1</accession>
<dbReference type="Proteomes" id="UP001189122">
    <property type="component" value="Unassembled WGS sequence"/>
</dbReference>
<evidence type="ECO:0000313" key="1">
    <source>
        <dbReference type="EMBL" id="CAA6675892.1"/>
    </source>
</evidence>
<proteinExistence type="predicted"/>
<protein>
    <submittedName>
        <fullName evidence="1">Uncharacterized protein</fullName>
    </submittedName>
</protein>
<gene>
    <name evidence="1" type="ORF">SI7747_UN022234</name>
</gene>
<sequence length="68" mass="7776">MSQGASSSSPYSKRRLFIASSTFSEAKSSRVYDHSLPHSRLATFQRDYSFWLCSMRSLTDFSLSNEKI</sequence>
<evidence type="ECO:0000313" key="2">
    <source>
        <dbReference type="Proteomes" id="UP001189122"/>
    </source>
</evidence>
<keyword evidence="2" id="KW-1185">Reference proteome</keyword>
<name>A0ABN7EDA1_SPIIN</name>
<comment type="caution">
    <text evidence="1">The sequence shown here is derived from an EMBL/GenBank/DDBJ whole genome shotgun (WGS) entry which is preliminary data.</text>
</comment>